<sequence length="110" mass="12517">MPKMGICLVCGCSENEVEKMHYFPKNTEKSKLWQEKMGIKFAKGVSLRNHLICSRHFSQENYLNLVTRRLQKDAVPTLFRCILPTEPIPERQVASTSKIFGEGTIAVGEC</sequence>
<dbReference type="InterPro" id="IPR006612">
    <property type="entry name" value="THAP_Znf"/>
</dbReference>
<evidence type="ECO:0000256" key="3">
    <source>
        <dbReference type="ARBA" id="ARBA00022833"/>
    </source>
</evidence>
<dbReference type="InterPro" id="IPR038441">
    <property type="entry name" value="THAP_Znf_sf"/>
</dbReference>
<proteinExistence type="predicted"/>
<organism evidence="7 8">
    <name type="scientific">Hypothenemus hampei</name>
    <name type="common">Coffee berry borer</name>
    <dbReference type="NCBI Taxonomy" id="57062"/>
    <lineage>
        <taxon>Eukaryota</taxon>
        <taxon>Metazoa</taxon>
        <taxon>Ecdysozoa</taxon>
        <taxon>Arthropoda</taxon>
        <taxon>Hexapoda</taxon>
        <taxon>Insecta</taxon>
        <taxon>Pterygota</taxon>
        <taxon>Neoptera</taxon>
        <taxon>Endopterygota</taxon>
        <taxon>Coleoptera</taxon>
        <taxon>Polyphaga</taxon>
        <taxon>Cucujiformia</taxon>
        <taxon>Curculionidae</taxon>
        <taxon>Scolytinae</taxon>
        <taxon>Hypothenemus</taxon>
    </lineage>
</organism>
<evidence type="ECO:0000256" key="2">
    <source>
        <dbReference type="ARBA" id="ARBA00022771"/>
    </source>
</evidence>
<evidence type="ECO:0000256" key="4">
    <source>
        <dbReference type="ARBA" id="ARBA00023125"/>
    </source>
</evidence>
<dbReference type="SMART" id="SM00692">
    <property type="entry name" value="DM3"/>
    <property type="match status" value="1"/>
</dbReference>
<dbReference type="SUPFAM" id="SSF57716">
    <property type="entry name" value="Glucocorticoid receptor-like (DNA-binding domain)"/>
    <property type="match status" value="1"/>
</dbReference>
<reference evidence="7 8" key="1">
    <citation type="submission" date="2024-05" db="EMBL/GenBank/DDBJ databases">
        <title>Genetic variation in Jamaican populations of the coffee berry borer (Hypothenemus hampei).</title>
        <authorList>
            <person name="Errbii M."/>
            <person name="Myrie A."/>
        </authorList>
    </citation>
    <scope>NUCLEOTIDE SEQUENCE [LARGE SCALE GENOMIC DNA]</scope>
    <source>
        <strain evidence="7">JA-Hopewell-2020-01-JO</strain>
        <tissue evidence="7">Whole body</tissue>
    </source>
</reference>
<evidence type="ECO:0000313" key="8">
    <source>
        <dbReference type="Proteomes" id="UP001566132"/>
    </source>
</evidence>
<dbReference type="Proteomes" id="UP001566132">
    <property type="component" value="Unassembled WGS sequence"/>
</dbReference>
<accession>A0ABD1EEG5</accession>
<dbReference type="EMBL" id="JBDJPC010000009">
    <property type="protein sequence ID" value="KAL1492302.1"/>
    <property type="molecule type" value="Genomic_DNA"/>
</dbReference>
<dbReference type="PROSITE" id="PS50950">
    <property type="entry name" value="ZF_THAP"/>
    <property type="match status" value="1"/>
</dbReference>
<evidence type="ECO:0000259" key="6">
    <source>
        <dbReference type="PROSITE" id="PS50950"/>
    </source>
</evidence>
<dbReference type="AlphaFoldDB" id="A0ABD1EEG5"/>
<keyword evidence="8" id="KW-1185">Reference proteome</keyword>
<dbReference type="GO" id="GO:0003677">
    <property type="term" value="F:DNA binding"/>
    <property type="evidence" value="ECO:0007669"/>
    <property type="project" value="UniProtKB-UniRule"/>
</dbReference>
<evidence type="ECO:0000256" key="5">
    <source>
        <dbReference type="PROSITE-ProRule" id="PRU00309"/>
    </source>
</evidence>
<dbReference type="Gene3D" id="6.20.210.20">
    <property type="entry name" value="THAP domain"/>
    <property type="match status" value="1"/>
</dbReference>
<evidence type="ECO:0000313" key="7">
    <source>
        <dbReference type="EMBL" id="KAL1492302.1"/>
    </source>
</evidence>
<keyword evidence="3" id="KW-0862">Zinc</keyword>
<evidence type="ECO:0000256" key="1">
    <source>
        <dbReference type="ARBA" id="ARBA00022723"/>
    </source>
</evidence>
<dbReference type="Pfam" id="PF05485">
    <property type="entry name" value="THAP"/>
    <property type="match status" value="1"/>
</dbReference>
<keyword evidence="2 5" id="KW-0863">Zinc-finger</keyword>
<keyword evidence="4 5" id="KW-0238">DNA-binding</keyword>
<comment type="caution">
    <text evidence="7">The sequence shown here is derived from an EMBL/GenBank/DDBJ whole genome shotgun (WGS) entry which is preliminary data.</text>
</comment>
<dbReference type="SMART" id="SM00980">
    <property type="entry name" value="THAP"/>
    <property type="match status" value="1"/>
</dbReference>
<name>A0ABD1EEG5_HYPHA</name>
<keyword evidence="1" id="KW-0479">Metal-binding</keyword>
<feature type="domain" description="THAP-type" evidence="6">
    <location>
        <begin position="1"/>
        <end position="79"/>
    </location>
</feature>
<protein>
    <recommendedName>
        <fullName evidence="6">THAP-type domain-containing protein</fullName>
    </recommendedName>
</protein>
<dbReference type="GO" id="GO:0008270">
    <property type="term" value="F:zinc ion binding"/>
    <property type="evidence" value="ECO:0007669"/>
    <property type="project" value="UniProtKB-KW"/>
</dbReference>
<gene>
    <name evidence="7" type="ORF">ABEB36_012775</name>
</gene>